<dbReference type="AlphaFoldDB" id="A0A0F9DND0"/>
<gene>
    <name evidence="1" type="ORF">LCGC14_2525590</name>
</gene>
<proteinExistence type="predicted"/>
<evidence type="ECO:0000313" key="1">
    <source>
        <dbReference type="EMBL" id="KKL13458.1"/>
    </source>
</evidence>
<feature type="non-terminal residue" evidence="1">
    <location>
        <position position="98"/>
    </location>
</feature>
<sequence>MDKELFSVSPVRNLPPFATAPHPLPGTLTAGNLETMFCTEDTIAAISTSAGAAPRAIVRLSGPDAISIAARLFTSAAGDITELRGFRGLDGLVRLASR</sequence>
<comment type="caution">
    <text evidence="1">The sequence shown here is derived from an EMBL/GenBank/DDBJ whole genome shotgun (WGS) entry which is preliminary data.</text>
</comment>
<dbReference type="EMBL" id="LAZR01040847">
    <property type="protein sequence ID" value="KKL13458.1"/>
    <property type="molecule type" value="Genomic_DNA"/>
</dbReference>
<organism evidence="1">
    <name type="scientific">marine sediment metagenome</name>
    <dbReference type="NCBI Taxonomy" id="412755"/>
    <lineage>
        <taxon>unclassified sequences</taxon>
        <taxon>metagenomes</taxon>
        <taxon>ecological metagenomes</taxon>
    </lineage>
</organism>
<accession>A0A0F9DND0</accession>
<dbReference type="InterPro" id="IPR027266">
    <property type="entry name" value="TrmE/GcvT-like"/>
</dbReference>
<protein>
    <submittedName>
        <fullName evidence="1">Uncharacterized protein</fullName>
    </submittedName>
</protein>
<dbReference type="SUPFAM" id="SSF103025">
    <property type="entry name" value="Folate-binding domain"/>
    <property type="match status" value="1"/>
</dbReference>
<reference evidence="1" key="1">
    <citation type="journal article" date="2015" name="Nature">
        <title>Complex archaea that bridge the gap between prokaryotes and eukaryotes.</title>
        <authorList>
            <person name="Spang A."/>
            <person name="Saw J.H."/>
            <person name="Jorgensen S.L."/>
            <person name="Zaremba-Niedzwiedzka K."/>
            <person name="Martijn J."/>
            <person name="Lind A.E."/>
            <person name="van Eijk R."/>
            <person name="Schleper C."/>
            <person name="Guy L."/>
            <person name="Ettema T.J."/>
        </authorList>
    </citation>
    <scope>NUCLEOTIDE SEQUENCE</scope>
</reference>
<dbReference type="Gene3D" id="3.30.1360.120">
    <property type="entry name" value="Probable tRNA modification gtpase trme, domain 1"/>
    <property type="match status" value="1"/>
</dbReference>
<name>A0A0F9DND0_9ZZZZ</name>